<dbReference type="InterPro" id="IPR007110">
    <property type="entry name" value="Ig-like_dom"/>
</dbReference>
<dbReference type="GO" id="GO:0098636">
    <property type="term" value="C:protein complex involved in cell adhesion"/>
    <property type="evidence" value="ECO:0007669"/>
    <property type="project" value="TreeGrafter"/>
</dbReference>
<evidence type="ECO:0000256" key="2">
    <source>
        <dbReference type="SAM" id="Phobius"/>
    </source>
</evidence>
<evidence type="ECO:0000313" key="6">
    <source>
        <dbReference type="Proteomes" id="UP001479290"/>
    </source>
</evidence>
<dbReference type="GO" id="GO:0005886">
    <property type="term" value="C:plasma membrane"/>
    <property type="evidence" value="ECO:0007669"/>
    <property type="project" value="TreeGrafter"/>
</dbReference>
<accession>A0AAW2AJM7</accession>
<feature type="domain" description="Ig-like" evidence="4">
    <location>
        <begin position="134"/>
        <end position="229"/>
    </location>
</feature>
<dbReference type="InterPro" id="IPR042974">
    <property type="entry name" value="JAM-C"/>
</dbReference>
<protein>
    <recommendedName>
        <fullName evidence="4">Ig-like domain-containing protein</fullName>
    </recommendedName>
</protein>
<keyword evidence="3" id="KW-0732">Signal</keyword>
<dbReference type="PANTHER" id="PTHR44598">
    <property type="entry name" value="JUNCTIONAL ADHESION MOLECULE C"/>
    <property type="match status" value="1"/>
</dbReference>
<comment type="caution">
    <text evidence="5">The sequence shown here is derived from an EMBL/GenBank/DDBJ whole genome shotgun (WGS) entry which is preliminary data.</text>
</comment>
<dbReference type="GO" id="GO:0044291">
    <property type="term" value="C:cell-cell contact zone"/>
    <property type="evidence" value="ECO:0007669"/>
    <property type="project" value="TreeGrafter"/>
</dbReference>
<dbReference type="GO" id="GO:0042803">
    <property type="term" value="F:protein homodimerization activity"/>
    <property type="evidence" value="ECO:0007669"/>
    <property type="project" value="InterPro"/>
</dbReference>
<feature type="region of interest" description="Disordered" evidence="1">
    <location>
        <begin position="279"/>
        <end position="298"/>
    </location>
</feature>
<evidence type="ECO:0000313" key="5">
    <source>
        <dbReference type="EMBL" id="KAK9973215.1"/>
    </source>
</evidence>
<proteinExistence type="predicted"/>
<dbReference type="Proteomes" id="UP001479290">
    <property type="component" value="Unassembled WGS sequence"/>
</dbReference>
<name>A0AAW2AJM7_CULAL</name>
<keyword evidence="2" id="KW-0472">Membrane</keyword>
<dbReference type="GO" id="GO:0046982">
    <property type="term" value="F:protein heterodimerization activity"/>
    <property type="evidence" value="ECO:0007669"/>
    <property type="project" value="InterPro"/>
</dbReference>
<gene>
    <name evidence="5" type="ORF">ABG768_023956</name>
</gene>
<reference evidence="5 6" key="1">
    <citation type="submission" date="2024-05" db="EMBL/GenBank/DDBJ databases">
        <title>A high-quality chromosomal-level genome assembly of Topmouth culter (Culter alburnus).</title>
        <authorList>
            <person name="Zhao H."/>
        </authorList>
    </citation>
    <scope>NUCLEOTIDE SEQUENCE [LARGE SCALE GENOMIC DNA]</scope>
    <source>
        <strain evidence="5">CATC2023</strain>
        <tissue evidence="5">Muscle</tissue>
    </source>
</reference>
<dbReference type="SUPFAM" id="SSF48726">
    <property type="entry name" value="Immunoglobulin"/>
    <property type="match status" value="1"/>
</dbReference>
<feature type="signal peptide" evidence="3">
    <location>
        <begin position="1"/>
        <end position="24"/>
    </location>
</feature>
<dbReference type="GO" id="GO:0005178">
    <property type="term" value="F:integrin binding"/>
    <property type="evidence" value="ECO:0007669"/>
    <property type="project" value="TreeGrafter"/>
</dbReference>
<dbReference type="GO" id="GO:0098632">
    <property type="term" value="F:cell-cell adhesion mediator activity"/>
    <property type="evidence" value="ECO:0007669"/>
    <property type="project" value="TreeGrafter"/>
</dbReference>
<dbReference type="InterPro" id="IPR036179">
    <property type="entry name" value="Ig-like_dom_sf"/>
</dbReference>
<dbReference type="Gene3D" id="2.60.40.10">
    <property type="entry name" value="Immunoglobulins"/>
    <property type="match status" value="2"/>
</dbReference>
<feature type="transmembrane region" description="Helical" evidence="2">
    <location>
        <begin position="250"/>
        <end position="271"/>
    </location>
</feature>
<dbReference type="AlphaFoldDB" id="A0AAW2AJM7"/>
<feature type="chain" id="PRO_5043430357" description="Ig-like domain-containing protein" evidence="3">
    <location>
        <begin position="25"/>
        <end position="298"/>
    </location>
</feature>
<keyword evidence="2" id="KW-1133">Transmembrane helix</keyword>
<dbReference type="PANTHER" id="PTHR44598:SF3">
    <property type="entry name" value="JUNCTIONAL ADHESION MOLECULE 3B"/>
    <property type="match status" value="1"/>
</dbReference>
<dbReference type="PROSITE" id="PS50835">
    <property type="entry name" value="IG_LIKE"/>
    <property type="match status" value="1"/>
</dbReference>
<evidence type="ECO:0000256" key="3">
    <source>
        <dbReference type="SAM" id="SignalP"/>
    </source>
</evidence>
<dbReference type="EMBL" id="JAWDJR010000006">
    <property type="protein sequence ID" value="KAK9973215.1"/>
    <property type="molecule type" value="Genomic_DNA"/>
</dbReference>
<evidence type="ECO:0000256" key="1">
    <source>
        <dbReference type="SAM" id="MobiDB-lite"/>
    </source>
</evidence>
<dbReference type="InterPro" id="IPR013783">
    <property type="entry name" value="Ig-like_fold"/>
</dbReference>
<organism evidence="5 6">
    <name type="scientific">Culter alburnus</name>
    <name type="common">Topmouth culter</name>
    <dbReference type="NCBI Taxonomy" id="194366"/>
    <lineage>
        <taxon>Eukaryota</taxon>
        <taxon>Metazoa</taxon>
        <taxon>Chordata</taxon>
        <taxon>Craniata</taxon>
        <taxon>Vertebrata</taxon>
        <taxon>Euteleostomi</taxon>
        <taxon>Actinopterygii</taxon>
        <taxon>Neopterygii</taxon>
        <taxon>Teleostei</taxon>
        <taxon>Ostariophysi</taxon>
        <taxon>Cypriniformes</taxon>
        <taxon>Xenocyprididae</taxon>
        <taxon>Xenocypridinae</taxon>
        <taxon>Culter</taxon>
    </lineage>
</organism>
<dbReference type="GO" id="GO:0016477">
    <property type="term" value="P:cell migration"/>
    <property type="evidence" value="ECO:0007669"/>
    <property type="project" value="TreeGrafter"/>
</dbReference>
<keyword evidence="2" id="KW-0812">Transmembrane</keyword>
<evidence type="ECO:0000259" key="4">
    <source>
        <dbReference type="PROSITE" id="PS50835"/>
    </source>
</evidence>
<sequence>MASLMVMAFVIVSLFIPAVRPSQADLWKLECLPTVGIVSQTTVIRCSFKGFKKMEIVAVSLTKTTEEKPVFTMDPDSVSGDQRISLENPELGPSLEISDTMFSDEGEYLYNVITDRGAKMAQLSISVTAKYKNPITSTWPEAVKDGGRATLYCNATDGYPAGFIHWFDRSGTNWTINSNTTKATKDSNGLKSVALSSRLTFKTIDAGLAPFRCIVLNSRYVQDGENTISITSQSYGDSNKEILASNTTHIVAGVMVIGSLIVGLLFALLIFRKRNDQRYESGNNSEDILETGNYSPKE</sequence>
<keyword evidence="6" id="KW-1185">Reference proteome</keyword>